<reference evidence="3 4" key="1">
    <citation type="journal article" name="Sci. Rep.">
        <title>Telomere-to-telomere assembled and centromere annotated genomes of the two main subspecies of the button mushroom Agaricus bisporus reveal especially polymorphic chromosome ends.</title>
        <authorList>
            <person name="Sonnenberg A.S.M."/>
            <person name="Sedaghat-Telgerd N."/>
            <person name="Lavrijssen B."/>
            <person name="Ohm R.A."/>
            <person name="Hendrickx P.M."/>
            <person name="Scholtmeijer K."/>
            <person name="Baars J.J.P."/>
            <person name="van Peer A."/>
        </authorList>
    </citation>
    <scope>NUCLEOTIDE SEQUENCE [LARGE SCALE GENOMIC DNA]</scope>
    <source>
        <strain evidence="3 4">H119_p4</strain>
    </source>
</reference>
<dbReference type="AlphaFoldDB" id="A0A8H7F724"/>
<evidence type="ECO:0000256" key="1">
    <source>
        <dbReference type="SAM" id="MobiDB-lite"/>
    </source>
</evidence>
<keyword evidence="2" id="KW-1133">Transmembrane helix</keyword>
<name>A0A8H7F724_AGABI</name>
<feature type="transmembrane region" description="Helical" evidence="2">
    <location>
        <begin position="96"/>
        <end position="116"/>
    </location>
</feature>
<protein>
    <submittedName>
        <fullName evidence="3">Uncharacterized protein</fullName>
    </submittedName>
</protein>
<proteinExistence type="predicted"/>
<evidence type="ECO:0000313" key="3">
    <source>
        <dbReference type="EMBL" id="KAF7778983.1"/>
    </source>
</evidence>
<feature type="transmembrane region" description="Helical" evidence="2">
    <location>
        <begin position="536"/>
        <end position="556"/>
    </location>
</feature>
<feature type="transmembrane region" description="Helical" evidence="2">
    <location>
        <begin position="171"/>
        <end position="197"/>
    </location>
</feature>
<accession>A0A8H7F724</accession>
<keyword evidence="2" id="KW-0472">Membrane</keyword>
<dbReference type="EMBL" id="JABXXO010000004">
    <property type="protein sequence ID" value="KAF7778983.1"/>
    <property type="molecule type" value="Genomic_DNA"/>
</dbReference>
<feature type="compositionally biased region" description="Polar residues" evidence="1">
    <location>
        <begin position="1"/>
        <end position="14"/>
    </location>
</feature>
<comment type="caution">
    <text evidence="3">The sequence shown here is derived from an EMBL/GenBank/DDBJ whole genome shotgun (WGS) entry which is preliminary data.</text>
</comment>
<feature type="region of interest" description="Disordered" evidence="1">
    <location>
        <begin position="1"/>
        <end position="30"/>
    </location>
</feature>
<dbReference type="Proteomes" id="UP000629468">
    <property type="component" value="Unassembled WGS sequence"/>
</dbReference>
<feature type="transmembrane region" description="Helical" evidence="2">
    <location>
        <begin position="53"/>
        <end position="76"/>
    </location>
</feature>
<keyword evidence="2" id="KW-0812">Transmembrane</keyword>
<organism evidence="3 4">
    <name type="scientific">Agaricus bisporus var. burnettii</name>
    <dbReference type="NCBI Taxonomy" id="192524"/>
    <lineage>
        <taxon>Eukaryota</taxon>
        <taxon>Fungi</taxon>
        <taxon>Dikarya</taxon>
        <taxon>Basidiomycota</taxon>
        <taxon>Agaricomycotina</taxon>
        <taxon>Agaricomycetes</taxon>
        <taxon>Agaricomycetidae</taxon>
        <taxon>Agaricales</taxon>
        <taxon>Agaricineae</taxon>
        <taxon>Agaricaceae</taxon>
        <taxon>Agaricus</taxon>
    </lineage>
</organism>
<evidence type="ECO:0000256" key="2">
    <source>
        <dbReference type="SAM" id="Phobius"/>
    </source>
</evidence>
<gene>
    <name evidence="3" type="ORF">Agabi119p4_3328</name>
</gene>
<sequence length="591" mass="64036">MSSSNAGAFTSNASPPGPFDEKTSCDTQSSSAQSQSHTLWAWLRSKNGRKTLVYLRLLIFIILETGYIILAAVCLAKPIPLNLHFNFAADKVEGGFTVVFVVWQSIAILMGAYFAADAFSREWSFQLTHIAAGTPGRNSLRAIDRVSTMTSGFIDRTSHLLFKKPSGTFKLAFLASLSLVALSSLAPGTINVATILIDSPTTIQIGRLVLSHATDDKFEKSITTIDRANLILRLEMIEHSPFGFNLEPNMLTVVPRVDLASFNGTIEYNSDVVEFHHDCHWEAPQFLNSSEGYVIIPAADQQWYGATVGLGLTNPGSSVGPLYLKSYPITGEVSTSAFIFSGGNTSISMPQSNPPKPFAIDLGSLPTTFDASGAGLELEFNSSYAPLSSILICDPRLKISGGRIRVTNDGTLKVIRSGETPIGNIPRSEANLIFTNAFQIALWVPEILTEVNAVNNLASIMFMPNSSTVDWNTARNIRPLDLPSINKNMDTFMLSGAKAYIDGYNKTGTNPVAGYNLETVSAMGQRQTYALSTSKWLFIAIVALFAIATLLLLAILTSTRKTERLPFDLINVFKVLSEEGGTSGSIAVQNK</sequence>
<evidence type="ECO:0000313" key="4">
    <source>
        <dbReference type="Proteomes" id="UP000629468"/>
    </source>
</evidence>